<dbReference type="SUPFAM" id="SSF54211">
    <property type="entry name" value="Ribosomal protein S5 domain 2-like"/>
    <property type="match status" value="1"/>
</dbReference>
<evidence type="ECO:0000313" key="1">
    <source>
        <dbReference type="EMBL" id="MBB3985918.1"/>
    </source>
</evidence>
<gene>
    <name evidence="1" type="ORF">GGQ68_002256</name>
</gene>
<dbReference type="Proteomes" id="UP000541426">
    <property type="component" value="Unassembled WGS sequence"/>
</dbReference>
<reference evidence="1 2" key="1">
    <citation type="submission" date="2020-08" db="EMBL/GenBank/DDBJ databases">
        <title>Genomic Encyclopedia of Type Strains, Phase IV (KMG-IV): sequencing the most valuable type-strain genomes for metagenomic binning, comparative biology and taxonomic classification.</title>
        <authorList>
            <person name="Goeker M."/>
        </authorList>
    </citation>
    <scope>NUCLEOTIDE SEQUENCE [LARGE SCALE GENOMIC DNA]</scope>
    <source>
        <strain evidence="1 2">DSM 102235</strain>
    </source>
</reference>
<organism evidence="1 2">
    <name type="scientific">Sagittula marina</name>
    <dbReference type="NCBI Taxonomy" id="943940"/>
    <lineage>
        <taxon>Bacteria</taxon>
        <taxon>Pseudomonadati</taxon>
        <taxon>Pseudomonadota</taxon>
        <taxon>Alphaproteobacteria</taxon>
        <taxon>Rhodobacterales</taxon>
        <taxon>Roseobacteraceae</taxon>
        <taxon>Sagittula</taxon>
    </lineage>
</organism>
<dbReference type="InterPro" id="IPR020568">
    <property type="entry name" value="Ribosomal_Su5_D2-typ_SF"/>
</dbReference>
<dbReference type="RefSeq" id="WP_183965895.1">
    <property type="nucleotide sequence ID" value="NZ_BAABBZ010000007.1"/>
</dbReference>
<dbReference type="EMBL" id="JACIEJ010000005">
    <property type="protein sequence ID" value="MBB3985918.1"/>
    <property type="molecule type" value="Genomic_DNA"/>
</dbReference>
<dbReference type="GO" id="GO:0016301">
    <property type="term" value="F:kinase activity"/>
    <property type="evidence" value="ECO:0007669"/>
    <property type="project" value="InterPro"/>
</dbReference>
<dbReference type="GO" id="GO:0005524">
    <property type="term" value="F:ATP binding"/>
    <property type="evidence" value="ECO:0007669"/>
    <property type="project" value="InterPro"/>
</dbReference>
<name>A0A7W6DTS1_9RHOB</name>
<proteinExistence type="predicted"/>
<accession>A0A7W6DTS1</accession>
<protein>
    <submittedName>
        <fullName evidence="1">Uncharacterized protein involved in propanediol utilization</fullName>
    </submittedName>
</protein>
<dbReference type="AlphaFoldDB" id="A0A7W6DTS1"/>
<dbReference type="PRINTS" id="PR00960">
    <property type="entry name" value="LMBPPROTEIN"/>
</dbReference>
<keyword evidence="2" id="KW-1185">Reference proteome</keyword>
<evidence type="ECO:0000313" key="2">
    <source>
        <dbReference type="Proteomes" id="UP000541426"/>
    </source>
</evidence>
<comment type="caution">
    <text evidence="1">The sequence shown here is derived from an EMBL/GenBank/DDBJ whole genome shotgun (WGS) entry which is preliminary data.</text>
</comment>
<dbReference type="InterPro" id="IPR001174">
    <property type="entry name" value="HddA/FKP"/>
</dbReference>
<sequence>MTSVAGHFGEWLQGLMGGRVVLVTMACPALQAHAGGALRLFPADAMVRFCELLGLAGPVPGVTLDMPAGGGAGASTAALVAVARAMGFEGSPEDLARACLKTEGACDPLMFNAPDQLVWASRTGEIVDRLPAPPRAEVVGGFWGPPLRTNGEDCGFPDVTDLVQAWREAVTCSDLPAAASVATASAQRCDTLRGPADPMAVLAGDLGALGRVRAHTGSARGLIFAPGEVPERACDMLREAGLTGVLRFTTGGDA</sequence>